<feature type="transmembrane region" description="Helical" evidence="1">
    <location>
        <begin position="135"/>
        <end position="153"/>
    </location>
</feature>
<dbReference type="EMBL" id="FNZH01000005">
    <property type="protein sequence ID" value="SEJ56045.1"/>
    <property type="molecule type" value="Genomic_DNA"/>
</dbReference>
<dbReference type="RefSeq" id="WP_092176355.1">
    <property type="nucleotide sequence ID" value="NZ_FNZH01000005.1"/>
</dbReference>
<feature type="transmembrane region" description="Helical" evidence="1">
    <location>
        <begin position="329"/>
        <end position="356"/>
    </location>
</feature>
<name>A0A1H7A4S0_9BACT</name>
<keyword evidence="1" id="KW-1133">Transmembrane helix</keyword>
<evidence type="ECO:0000313" key="3">
    <source>
        <dbReference type="Proteomes" id="UP000199403"/>
    </source>
</evidence>
<keyword evidence="1" id="KW-0812">Transmembrane</keyword>
<protein>
    <submittedName>
        <fullName evidence="2">Uncharacterized protein</fullName>
    </submittedName>
</protein>
<evidence type="ECO:0000256" key="1">
    <source>
        <dbReference type="SAM" id="Phobius"/>
    </source>
</evidence>
<organism evidence="2 3">
    <name type="scientific">Cyclobacterium xiamenense</name>
    <dbReference type="NCBI Taxonomy" id="1297121"/>
    <lineage>
        <taxon>Bacteria</taxon>
        <taxon>Pseudomonadati</taxon>
        <taxon>Bacteroidota</taxon>
        <taxon>Cytophagia</taxon>
        <taxon>Cytophagales</taxon>
        <taxon>Cyclobacteriaceae</taxon>
        <taxon>Cyclobacterium</taxon>
    </lineage>
</organism>
<gene>
    <name evidence="2" type="ORF">SAMN05192553_10586</name>
</gene>
<accession>A0A1H7A4S0</accession>
<dbReference type="OrthoDB" id="1489835at2"/>
<keyword evidence="3" id="KW-1185">Reference proteome</keyword>
<sequence>MSWAAGFTLAVEINQTVINLVLDKFLQHLLAQLTYQAKLGRIGSFEATVKDLELLDLEDPAPLGGVASDLQAQADFKMKLFGIQIVNTTMTFTINDVELDLSRTAAGLPKGVVIKITPTLSVKISFSGGNFMVKWLLNGIVAPLVSFGIWMAFKLIRKVEIPVWDLIDIFGILGLSFAPNSPLLTAQRTVLPTSLLLASDFNLTAPSMGVGQQLKHFNPPNTSIGAVVNDKVISAAVQIAISKGWVPSQFRVASWKIYLNSIHVGFEQDKVVATGSLKAKRGKCWCRVKAKISFRAAVSPEIKGAPTQPKLDFIYDANINTQISTSGMLVVLGVILFAPVFMSLTISMSFLINIVLNHFLPFTTSWQQNGLQLSVTANSVNYTGFTPLSMQFPLQLSGSGSYDLTNFRQFTLPGNGPQMQVEYTNESIAIQPNELRLAIDLQ</sequence>
<reference evidence="3" key="1">
    <citation type="submission" date="2016-10" db="EMBL/GenBank/DDBJ databases">
        <authorList>
            <person name="Varghese N."/>
            <person name="Submissions S."/>
        </authorList>
    </citation>
    <scope>NUCLEOTIDE SEQUENCE [LARGE SCALE GENOMIC DNA]</scope>
    <source>
        <strain evidence="3">IBRC-M 10761</strain>
    </source>
</reference>
<dbReference type="AlphaFoldDB" id="A0A1H7A4S0"/>
<dbReference type="Proteomes" id="UP000199403">
    <property type="component" value="Unassembled WGS sequence"/>
</dbReference>
<evidence type="ECO:0000313" key="2">
    <source>
        <dbReference type="EMBL" id="SEJ56045.1"/>
    </source>
</evidence>
<proteinExistence type="predicted"/>
<keyword evidence="1" id="KW-0472">Membrane</keyword>